<dbReference type="Pfam" id="PF00111">
    <property type="entry name" value="Fer2"/>
    <property type="match status" value="1"/>
</dbReference>
<keyword evidence="2" id="KW-1003">Cell membrane</keyword>
<dbReference type="InterPro" id="IPR034804">
    <property type="entry name" value="SQR/QFR_C/D"/>
</dbReference>
<dbReference type="GO" id="GO:0004016">
    <property type="term" value="F:adenylate cyclase activity"/>
    <property type="evidence" value="ECO:0007669"/>
    <property type="project" value="UniProtKB-ARBA"/>
</dbReference>
<sequence length="544" mass="59152">MPLREIRLNSGLVLAAFLLTHFGNHALGLFSVQVMEDMRQVLNLVWRNPLGTFLLYGSLFVHFILALEALFKRQTLRMPFKEAAQLVLGLSIPFLLVPHVVGTRVEFSLTGHDSGYPDVIRGFWIISPANGAKQALALVIAWLHVCLGVYFWLRAKHWFGRYAILLYTIALLVPVLALLGFAEAGKEIASDPERFVPAPGPAEAQEMLAGIRLAFYAAFAALIGTALTARGIRAYKNLSTNIRITYPGAQTVTIPQGFSILEGSRLVGIPHQSACGGRGRCSTCRVRVVKGLDGQPPPSPQELATLNRIKADPDIRLACQLRPAHDLSVVPVLSVGRARMLDLVTSNQVASGRERELAVLFCDLRGFTRLTEHQLPFDTVFILNRYFEVVGQAVEEAGGHLDKFIGDGALALFGLTTTPESASRHAFEAALRIIEGVERLNDAFASELDHPLRVVVGLHAGAAVVGDMGYGQARGLTAVGDTINAASRLENLAKELSAELVISDEVARRARLDLSGCERRTVAVRGRAAPIDAWIVLRAEALSE</sequence>
<dbReference type="Gene3D" id="3.30.70.1230">
    <property type="entry name" value="Nucleotide cyclase"/>
    <property type="match status" value="1"/>
</dbReference>
<evidence type="ECO:0000313" key="7">
    <source>
        <dbReference type="EMBL" id="GEO17026.1"/>
    </source>
</evidence>
<keyword evidence="8" id="KW-1185">Reference proteome</keyword>
<dbReference type="CDD" id="cd07302">
    <property type="entry name" value="CHD"/>
    <property type="match status" value="1"/>
</dbReference>
<dbReference type="SMART" id="SM00044">
    <property type="entry name" value="CYCc"/>
    <property type="match status" value="1"/>
</dbReference>
<dbReference type="Pfam" id="PF00211">
    <property type="entry name" value="Guanylate_cyc"/>
    <property type="match status" value="1"/>
</dbReference>
<keyword evidence="4" id="KW-1133">Transmembrane helix</keyword>
<organism evidence="7 8">
    <name type="scientific">Microvirga aerophila</name>
    <dbReference type="NCBI Taxonomy" id="670291"/>
    <lineage>
        <taxon>Bacteria</taxon>
        <taxon>Pseudomonadati</taxon>
        <taxon>Pseudomonadota</taxon>
        <taxon>Alphaproteobacteria</taxon>
        <taxon>Hyphomicrobiales</taxon>
        <taxon>Methylobacteriaceae</taxon>
        <taxon>Microvirga</taxon>
    </lineage>
</organism>
<feature type="domain" description="2Fe-2S ferredoxin-type" evidence="6">
    <location>
        <begin position="240"/>
        <end position="335"/>
    </location>
</feature>
<accession>A0A512BYJ5</accession>
<feature type="transmembrane region" description="Helical" evidence="4">
    <location>
        <begin position="12"/>
        <end position="33"/>
    </location>
</feature>
<proteinExistence type="predicted"/>
<dbReference type="InterPro" id="IPR036010">
    <property type="entry name" value="2Fe-2S_ferredoxin-like_sf"/>
</dbReference>
<dbReference type="CDD" id="cd00207">
    <property type="entry name" value="fer2"/>
    <property type="match status" value="1"/>
</dbReference>
<feature type="transmembrane region" description="Helical" evidence="4">
    <location>
        <begin position="162"/>
        <end position="182"/>
    </location>
</feature>
<evidence type="ECO:0000259" key="5">
    <source>
        <dbReference type="PROSITE" id="PS50125"/>
    </source>
</evidence>
<dbReference type="EMBL" id="BJYU01000085">
    <property type="protein sequence ID" value="GEO17026.1"/>
    <property type="molecule type" value="Genomic_DNA"/>
</dbReference>
<dbReference type="PROSITE" id="PS51085">
    <property type="entry name" value="2FE2S_FER_2"/>
    <property type="match status" value="1"/>
</dbReference>
<dbReference type="InterPro" id="IPR001054">
    <property type="entry name" value="A/G_cyclase"/>
</dbReference>
<dbReference type="SUPFAM" id="SSF55073">
    <property type="entry name" value="Nucleotide cyclase"/>
    <property type="match status" value="1"/>
</dbReference>
<dbReference type="GO" id="GO:0035556">
    <property type="term" value="P:intracellular signal transduction"/>
    <property type="evidence" value="ECO:0007669"/>
    <property type="project" value="InterPro"/>
</dbReference>
<evidence type="ECO:0000256" key="2">
    <source>
        <dbReference type="ARBA" id="ARBA00022475"/>
    </source>
</evidence>
<feature type="transmembrane region" description="Helical" evidence="4">
    <location>
        <begin position="53"/>
        <end position="71"/>
    </location>
</feature>
<name>A0A512BYJ5_9HYPH</name>
<dbReference type="Proteomes" id="UP000321085">
    <property type="component" value="Unassembled WGS sequence"/>
</dbReference>
<dbReference type="InterPro" id="IPR050697">
    <property type="entry name" value="Adenylyl/Guanylyl_Cyclase_3/4"/>
</dbReference>
<keyword evidence="3 4" id="KW-0472">Membrane</keyword>
<feature type="transmembrane region" description="Helical" evidence="4">
    <location>
        <begin position="135"/>
        <end position="153"/>
    </location>
</feature>
<dbReference type="SUPFAM" id="SSF54292">
    <property type="entry name" value="2Fe-2S ferredoxin-like"/>
    <property type="match status" value="1"/>
</dbReference>
<evidence type="ECO:0000259" key="6">
    <source>
        <dbReference type="PROSITE" id="PS51085"/>
    </source>
</evidence>
<evidence type="ECO:0000256" key="1">
    <source>
        <dbReference type="ARBA" id="ARBA00004651"/>
    </source>
</evidence>
<dbReference type="Gene3D" id="3.10.20.30">
    <property type="match status" value="1"/>
</dbReference>
<dbReference type="InterPro" id="IPR001041">
    <property type="entry name" value="2Fe-2S_ferredoxin-type"/>
</dbReference>
<feature type="domain" description="Guanylate cyclase" evidence="5">
    <location>
        <begin position="358"/>
        <end position="490"/>
    </location>
</feature>
<gene>
    <name evidence="7" type="ORF">MAE02_47220</name>
</gene>
<dbReference type="GO" id="GO:0051536">
    <property type="term" value="F:iron-sulfur cluster binding"/>
    <property type="evidence" value="ECO:0007669"/>
    <property type="project" value="InterPro"/>
</dbReference>
<dbReference type="PANTHER" id="PTHR43081:SF17">
    <property type="entry name" value="BLL5647 PROTEIN"/>
    <property type="match status" value="1"/>
</dbReference>
<dbReference type="PROSITE" id="PS50125">
    <property type="entry name" value="GUANYLATE_CYCLASE_2"/>
    <property type="match status" value="1"/>
</dbReference>
<dbReference type="PANTHER" id="PTHR43081">
    <property type="entry name" value="ADENYLATE CYCLASE, TERMINAL-DIFFERENTIATION SPECIFIC-RELATED"/>
    <property type="match status" value="1"/>
</dbReference>
<dbReference type="SUPFAM" id="SSF81343">
    <property type="entry name" value="Fumarate reductase respiratory complex transmembrane subunits"/>
    <property type="match status" value="1"/>
</dbReference>
<keyword evidence="4" id="KW-0812">Transmembrane</keyword>
<protein>
    <submittedName>
        <fullName evidence="7">Adenylate/guanylate cyclase domain-containing protein</fullName>
    </submittedName>
</protein>
<dbReference type="AlphaFoldDB" id="A0A512BYJ5"/>
<evidence type="ECO:0000256" key="3">
    <source>
        <dbReference type="ARBA" id="ARBA00023136"/>
    </source>
</evidence>
<feature type="transmembrane region" description="Helical" evidence="4">
    <location>
        <begin position="209"/>
        <end position="229"/>
    </location>
</feature>
<evidence type="ECO:0000256" key="4">
    <source>
        <dbReference type="SAM" id="Phobius"/>
    </source>
</evidence>
<dbReference type="GO" id="GO:0005886">
    <property type="term" value="C:plasma membrane"/>
    <property type="evidence" value="ECO:0007669"/>
    <property type="project" value="UniProtKB-SubCell"/>
</dbReference>
<dbReference type="InterPro" id="IPR012675">
    <property type="entry name" value="Beta-grasp_dom_sf"/>
</dbReference>
<comment type="caution">
    <text evidence="7">The sequence shown here is derived from an EMBL/GenBank/DDBJ whole genome shotgun (WGS) entry which is preliminary data.</text>
</comment>
<evidence type="ECO:0000313" key="8">
    <source>
        <dbReference type="Proteomes" id="UP000321085"/>
    </source>
</evidence>
<comment type="subcellular location">
    <subcellularLocation>
        <location evidence="1">Cell membrane</location>
        <topology evidence="1">Multi-pass membrane protein</topology>
    </subcellularLocation>
</comment>
<dbReference type="GO" id="GO:0006171">
    <property type="term" value="P:cAMP biosynthetic process"/>
    <property type="evidence" value="ECO:0007669"/>
    <property type="project" value="TreeGrafter"/>
</dbReference>
<dbReference type="InterPro" id="IPR029787">
    <property type="entry name" value="Nucleotide_cyclase"/>
</dbReference>
<reference evidence="7 8" key="1">
    <citation type="submission" date="2019-07" db="EMBL/GenBank/DDBJ databases">
        <title>Whole genome shotgun sequence of Microvirga aerophila NBRC 106136.</title>
        <authorList>
            <person name="Hosoyama A."/>
            <person name="Uohara A."/>
            <person name="Ohji S."/>
            <person name="Ichikawa N."/>
        </authorList>
    </citation>
    <scope>NUCLEOTIDE SEQUENCE [LARGE SCALE GENOMIC DNA]</scope>
    <source>
        <strain evidence="7 8">NBRC 106136</strain>
    </source>
</reference>
<feature type="transmembrane region" description="Helical" evidence="4">
    <location>
        <begin position="83"/>
        <end position="101"/>
    </location>
</feature>